<dbReference type="AlphaFoldDB" id="A0A6J4NBM1"/>
<reference evidence="1" key="1">
    <citation type="submission" date="2020-02" db="EMBL/GenBank/DDBJ databases">
        <authorList>
            <person name="Meier V. D."/>
        </authorList>
    </citation>
    <scope>NUCLEOTIDE SEQUENCE</scope>
    <source>
        <strain evidence="1">AVDCRST_MAG06</strain>
    </source>
</reference>
<dbReference type="EMBL" id="CADCUP010000047">
    <property type="protein sequence ID" value="CAA9378268.1"/>
    <property type="molecule type" value="Genomic_DNA"/>
</dbReference>
<proteinExistence type="predicted"/>
<name>A0A6J4NBM1_9ACTN</name>
<protein>
    <submittedName>
        <fullName evidence="1">Uncharacterized protein</fullName>
    </submittedName>
</protein>
<feature type="non-terminal residue" evidence="1">
    <location>
        <position position="46"/>
    </location>
</feature>
<sequence length="46" mass="4931">EPSLALVPRGSMPLQRWRTVAIPGYPGIATAQVTDRSPTITPMPTV</sequence>
<accession>A0A6J4NBM1</accession>
<feature type="non-terminal residue" evidence="1">
    <location>
        <position position="1"/>
    </location>
</feature>
<organism evidence="1">
    <name type="scientific">uncultured Nocardioides sp</name>
    <dbReference type="NCBI Taxonomy" id="198441"/>
    <lineage>
        <taxon>Bacteria</taxon>
        <taxon>Bacillati</taxon>
        <taxon>Actinomycetota</taxon>
        <taxon>Actinomycetes</taxon>
        <taxon>Propionibacteriales</taxon>
        <taxon>Nocardioidaceae</taxon>
        <taxon>Nocardioides</taxon>
        <taxon>environmental samples</taxon>
    </lineage>
</organism>
<gene>
    <name evidence="1" type="ORF">AVDCRST_MAG06-661</name>
</gene>
<evidence type="ECO:0000313" key="1">
    <source>
        <dbReference type="EMBL" id="CAA9378268.1"/>
    </source>
</evidence>